<dbReference type="PANTHER" id="PTHR10003">
    <property type="entry name" value="SUPEROXIDE DISMUTASE CU-ZN -RELATED"/>
    <property type="match status" value="1"/>
</dbReference>
<dbReference type="Gene3D" id="2.60.40.200">
    <property type="entry name" value="Superoxide dismutase, copper/zinc binding domain"/>
    <property type="match status" value="1"/>
</dbReference>
<sequence length="182" mass="20518">MMMLFKIRKLKRTAIINITAASEMTSQLKIQWRKFGHIIRFMTETRALEICGCFGRLCPTDTKKASSPCYILVYIHGLSPGAHGFHIHEYGDLTDGCNSTGPHYNPSKKRHGGRRDNVRHLGDLGNIVAGKDGFAYIDIWDKRVRILGPNNVIGRSVVVHANEDDLETAFDAASYMFLYETD</sequence>
<dbReference type="GO" id="GO:0005507">
    <property type="term" value="F:copper ion binding"/>
    <property type="evidence" value="ECO:0007669"/>
    <property type="project" value="InterPro"/>
</dbReference>
<evidence type="ECO:0000313" key="2">
    <source>
        <dbReference type="EMBL" id="KHJ97907.1"/>
    </source>
</evidence>
<dbReference type="AlphaFoldDB" id="A0A0B1TPZ3"/>
<dbReference type="InterPro" id="IPR001424">
    <property type="entry name" value="SOD_Cu_Zn_dom"/>
</dbReference>
<organism evidence="2 3">
    <name type="scientific">Oesophagostomum dentatum</name>
    <name type="common">Nodular worm</name>
    <dbReference type="NCBI Taxonomy" id="61180"/>
    <lineage>
        <taxon>Eukaryota</taxon>
        <taxon>Metazoa</taxon>
        <taxon>Ecdysozoa</taxon>
        <taxon>Nematoda</taxon>
        <taxon>Chromadorea</taxon>
        <taxon>Rhabditida</taxon>
        <taxon>Rhabditina</taxon>
        <taxon>Rhabditomorpha</taxon>
        <taxon>Strongyloidea</taxon>
        <taxon>Strongylidae</taxon>
        <taxon>Oesophagostomum</taxon>
    </lineage>
</organism>
<dbReference type="SUPFAM" id="SSF49329">
    <property type="entry name" value="Cu,Zn superoxide dismutase-like"/>
    <property type="match status" value="1"/>
</dbReference>
<protein>
    <submittedName>
        <fullName evidence="2">Copper/zinc superoxide dismutase</fullName>
    </submittedName>
</protein>
<dbReference type="InterPro" id="IPR036423">
    <property type="entry name" value="SOD-like_Cu/Zn_dom_sf"/>
</dbReference>
<dbReference type="InterPro" id="IPR018152">
    <property type="entry name" value="SOD_Cu/Zn_BS"/>
</dbReference>
<dbReference type="CDD" id="cd00305">
    <property type="entry name" value="Cu-Zn_Superoxide_Dismutase"/>
    <property type="match status" value="1"/>
</dbReference>
<dbReference type="OrthoDB" id="2015551at2759"/>
<dbReference type="Proteomes" id="UP000053660">
    <property type="component" value="Unassembled WGS sequence"/>
</dbReference>
<gene>
    <name evidence="2" type="ORF">OESDEN_02109</name>
</gene>
<accession>A0A0B1TPZ3</accession>
<feature type="domain" description="Superoxide dismutase copper/zinc binding" evidence="1">
    <location>
        <begin position="63"/>
        <end position="168"/>
    </location>
</feature>
<dbReference type="Pfam" id="PF00080">
    <property type="entry name" value="Sod_Cu"/>
    <property type="match status" value="1"/>
</dbReference>
<dbReference type="PROSITE" id="PS00087">
    <property type="entry name" value="SOD_CU_ZN_1"/>
    <property type="match status" value="1"/>
</dbReference>
<name>A0A0B1TPZ3_OESDE</name>
<dbReference type="PRINTS" id="PR00068">
    <property type="entry name" value="CUZNDISMTASE"/>
</dbReference>
<dbReference type="InterPro" id="IPR024134">
    <property type="entry name" value="SOD_Cu/Zn_/chaperone"/>
</dbReference>
<proteinExistence type="predicted"/>
<dbReference type="EMBL" id="KN549381">
    <property type="protein sequence ID" value="KHJ97907.1"/>
    <property type="molecule type" value="Genomic_DNA"/>
</dbReference>
<keyword evidence="3" id="KW-1185">Reference proteome</keyword>
<dbReference type="GO" id="GO:0006801">
    <property type="term" value="P:superoxide metabolic process"/>
    <property type="evidence" value="ECO:0007669"/>
    <property type="project" value="InterPro"/>
</dbReference>
<evidence type="ECO:0000313" key="3">
    <source>
        <dbReference type="Proteomes" id="UP000053660"/>
    </source>
</evidence>
<evidence type="ECO:0000259" key="1">
    <source>
        <dbReference type="Pfam" id="PF00080"/>
    </source>
</evidence>
<reference evidence="2 3" key="1">
    <citation type="submission" date="2014-03" db="EMBL/GenBank/DDBJ databases">
        <title>Draft genome of the hookworm Oesophagostomum dentatum.</title>
        <authorList>
            <person name="Mitreva M."/>
        </authorList>
    </citation>
    <scope>NUCLEOTIDE SEQUENCE [LARGE SCALE GENOMIC DNA]</scope>
    <source>
        <strain evidence="2 3">OD-Hann</strain>
    </source>
</reference>